<proteinExistence type="predicted"/>
<keyword evidence="3" id="KW-1185">Reference proteome</keyword>
<evidence type="ECO:0000259" key="1">
    <source>
        <dbReference type="Pfam" id="PF00535"/>
    </source>
</evidence>
<gene>
    <name evidence="2" type="ORF">ACFS5M_06245</name>
</gene>
<dbReference type="InterPro" id="IPR029044">
    <property type="entry name" value="Nucleotide-diphossugar_trans"/>
</dbReference>
<dbReference type="EMBL" id="JBHUOV010000001">
    <property type="protein sequence ID" value="MFD2823261.1"/>
    <property type="molecule type" value="Genomic_DNA"/>
</dbReference>
<dbReference type="SUPFAM" id="SSF53448">
    <property type="entry name" value="Nucleotide-diphospho-sugar transferases"/>
    <property type="match status" value="1"/>
</dbReference>
<organism evidence="2 3">
    <name type="scientific">Lacinutrix iliipiscaria</name>
    <dbReference type="NCBI Taxonomy" id="1230532"/>
    <lineage>
        <taxon>Bacteria</taxon>
        <taxon>Pseudomonadati</taxon>
        <taxon>Bacteroidota</taxon>
        <taxon>Flavobacteriia</taxon>
        <taxon>Flavobacteriales</taxon>
        <taxon>Flavobacteriaceae</taxon>
        <taxon>Lacinutrix</taxon>
    </lineage>
</organism>
<evidence type="ECO:0000313" key="3">
    <source>
        <dbReference type="Proteomes" id="UP001597533"/>
    </source>
</evidence>
<dbReference type="PANTHER" id="PTHR43179">
    <property type="entry name" value="RHAMNOSYLTRANSFERASE WBBL"/>
    <property type="match status" value="1"/>
</dbReference>
<comment type="caution">
    <text evidence="2">The sequence shown here is derived from an EMBL/GenBank/DDBJ whole genome shotgun (WGS) entry which is preliminary data.</text>
</comment>
<accession>A0ABW5WLW8</accession>
<dbReference type="CDD" id="cd04186">
    <property type="entry name" value="GT_2_like_c"/>
    <property type="match status" value="1"/>
</dbReference>
<sequence length="365" mass="41752">MQLSVIILNYNVHYFLELCLQSVQKAIANIDAEIIVIDNNSPDDSCAMVKAKFPEIQLIENKENSGFSKGNNIGVAQAKGEYICILNPDTVVAEDTFTTLLQFANQTQNIGAIGCKLIDGSGRFLPESKRNVPVVRVAFQKMIGHSKNYYANHLKENETGKIEILVGAFMFMKRQVYNQVNGFDEDYFMYGEDIDLSYKLIKAGFDNYYFGDTTIIHYKGESTLKDKIYAKRFFGAMQIFYEKHFKSNIFFDTVVWFGIQFAKVFKTETNSEVIKTKHYAVFSIDSQERFKTVLPFAYTPINAIEAIKPNTEVIFDANTLSYKAIIDYMITLQKNNTHTFKILPKNSNFIIGSNNSKYRGEILHF</sequence>
<dbReference type="InterPro" id="IPR001173">
    <property type="entry name" value="Glyco_trans_2-like"/>
</dbReference>
<dbReference type="RefSeq" id="WP_183486871.1">
    <property type="nucleotide sequence ID" value="NZ_JBHUOV010000001.1"/>
</dbReference>
<evidence type="ECO:0000313" key="2">
    <source>
        <dbReference type="EMBL" id="MFD2823261.1"/>
    </source>
</evidence>
<keyword evidence="2" id="KW-0808">Transferase</keyword>
<protein>
    <submittedName>
        <fullName evidence="2">Glycosyltransferase family 2 protein</fullName>
        <ecNumber evidence="2">2.4.-.-</ecNumber>
    </submittedName>
</protein>
<dbReference type="GO" id="GO:0016757">
    <property type="term" value="F:glycosyltransferase activity"/>
    <property type="evidence" value="ECO:0007669"/>
    <property type="project" value="UniProtKB-KW"/>
</dbReference>
<keyword evidence="2" id="KW-0328">Glycosyltransferase</keyword>
<dbReference type="Pfam" id="PF00535">
    <property type="entry name" value="Glycos_transf_2"/>
    <property type="match status" value="1"/>
</dbReference>
<name>A0ABW5WLW8_9FLAO</name>
<dbReference type="EC" id="2.4.-.-" evidence="2"/>
<dbReference type="Proteomes" id="UP001597533">
    <property type="component" value="Unassembled WGS sequence"/>
</dbReference>
<reference evidence="3" key="1">
    <citation type="journal article" date="2019" name="Int. J. Syst. Evol. Microbiol.">
        <title>The Global Catalogue of Microorganisms (GCM) 10K type strain sequencing project: providing services to taxonomists for standard genome sequencing and annotation.</title>
        <authorList>
            <consortium name="The Broad Institute Genomics Platform"/>
            <consortium name="The Broad Institute Genome Sequencing Center for Infectious Disease"/>
            <person name="Wu L."/>
            <person name="Ma J."/>
        </authorList>
    </citation>
    <scope>NUCLEOTIDE SEQUENCE [LARGE SCALE GENOMIC DNA]</scope>
    <source>
        <strain evidence="3">KCTC 32141</strain>
    </source>
</reference>
<feature type="domain" description="Glycosyltransferase 2-like" evidence="1">
    <location>
        <begin position="4"/>
        <end position="178"/>
    </location>
</feature>
<dbReference type="PANTHER" id="PTHR43179:SF7">
    <property type="entry name" value="RHAMNOSYLTRANSFERASE WBBL"/>
    <property type="match status" value="1"/>
</dbReference>
<dbReference type="Gene3D" id="3.90.550.10">
    <property type="entry name" value="Spore Coat Polysaccharide Biosynthesis Protein SpsA, Chain A"/>
    <property type="match status" value="1"/>
</dbReference>